<dbReference type="InterPro" id="IPR002104">
    <property type="entry name" value="Integrase_catalytic"/>
</dbReference>
<dbReference type="InterPro" id="IPR011010">
    <property type="entry name" value="DNA_brk_join_enz"/>
</dbReference>
<dbReference type="Gene3D" id="1.10.443.10">
    <property type="entry name" value="Intergrase catalytic core"/>
    <property type="match status" value="1"/>
</dbReference>
<reference evidence="6 7" key="1">
    <citation type="submission" date="2019-03" db="EMBL/GenBank/DDBJ databases">
        <title>Alkanindiges illinoisensis: a potential pathogenic isolated from ascites of a gastric cancer patient with abdominal metastasis.</title>
        <authorList>
            <person name="Hu X."/>
            <person name="Yang B."/>
            <person name="Yan X."/>
            <person name="Lin L."/>
            <person name="Zhao H."/>
            <person name="Zhou F."/>
            <person name="Su B."/>
            <person name="Chen J."/>
            <person name="Rui Y."/>
            <person name="Wang Q."/>
            <person name="Zheng L."/>
        </authorList>
    </citation>
    <scope>NUCLEOTIDE SEQUENCE [LARGE SCALE GENOMIC DNA]</scope>
    <source>
        <strain evidence="6 7">NFYY 23406</strain>
    </source>
</reference>
<evidence type="ECO:0000256" key="2">
    <source>
        <dbReference type="ARBA" id="ARBA00022908"/>
    </source>
</evidence>
<keyword evidence="3" id="KW-0238">DNA-binding</keyword>
<dbReference type="GO" id="GO:0006310">
    <property type="term" value="P:DNA recombination"/>
    <property type="evidence" value="ECO:0007669"/>
    <property type="project" value="UniProtKB-KW"/>
</dbReference>
<comment type="similarity">
    <text evidence="1">Belongs to the 'phage' integrase family.</text>
</comment>
<protein>
    <submittedName>
        <fullName evidence="6">DUF4102 domain-containing protein</fullName>
    </submittedName>
</protein>
<dbReference type="AlphaFoldDB" id="A0A4Y7XAU4"/>
<keyword evidence="2" id="KW-0229">DNA integration</keyword>
<dbReference type="InterPro" id="IPR053876">
    <property type="entry name" value="Phage_int_M"/>
</dbReference>
<evidence type="ECO:0000313" key="6">
    <source>
        <dbReference type="EMBL" id="TEU25526.1"/>
    </source>
</evidence>
<name>A0A4Y7XAU4_9GAMM</name>
<dbReference type="SUPFAM" id="SSF56349">
    <property type="entry name" value="DNA breaking-rejoining enzymes"/>
    <property type="match status" value="1"/>
</dbReference>
<dbReference type="InterPro" id="IPR050808">
    <property type="entry name" value="Phage_Integrase"/>
</dbReference>
<dbReference type="Pfam" id="PF00589">
    <property type="entry name" value="Phage_integrase"/>
    <property type="match status" value="1"/>
</dbReference>
<evidence type="ECO:0000256" key="1">
    <source>
        <dbReference type="ARBA" id="ARBA00008857"/>
    </source>
</evidence>
<evidence type="ECO:0000259" key="5">
    <source>
        <dbReference type="PROSITE" id="PS51898"/>
    </source>
</evidence>
<organism evidence="6 7">
    <name type="scientific">Alkanindiges illinoisensis</name>
    <dbReference type="NCBI Taxonomy" id="197183"/>
    <lineage>
        <taxon>Bacteria</taxon>
        <taxon>Pseudomonadati</taxon>
        <taxon>Pseudomonadota</taxon>
        <taxon>Gammaproteobacteria</taxon>
        <taxon>Moraxellales</taxon>
        <taxon>Moraxellaceae</taxon>
        <taxon>Alkanindiges</taxon>
    </lineage>
</organism>
<dbReference type="InterPro" id="IPR013762">
    <property type="entry name" value="Integrase-like_cat_sf"/>
</dbReference>
<dbReference type="InterPro" id="IPR038488">
    <property type="entry name" value="Integrase_DNA-bd_sf"/>
</dbReference>
<dbReference type="Proteomes" id="UP000297834">
    <property type="component" value="Unassembled WGS sequence"/>
</dbReference>
<evidence type="ECO:0000313" key="7">
    <source>
        <dbReference type="Proteomes" id="UP000297834"/>
    </source>
</evidence>
<feature type="domain" description="Tyr recombinase" evidence="5">
    <location>
        <begin position="209"/>
        <end position="391"/>
    </location>
</feature>
<dbReference type="Pfam" id="PF13356">
    <property type="entry name" value="Arm-DNA-bind_3"/>
    <property type="match status" value="1"/>
</dbReference>
<comment type="caution">
    <text evidence="6">The sequence shown here is derived from an EMBL/GenBank/DDBJ whole genome shotgun (WGS) entry which is preliminary data.</text>
</comment>
<accession>A0A4Y7XAU4</accession>
<keyword evidence="4" id="KW-0233">DNA recombination</keyword>
<dbReference type="Gene3D" id="3.30.160.390">
    <property type="entry name" value="Integrase, DNA-binding domain"/>
    <property type="match status" value="1"/>
</dbReference>
<evidence type="ECO:0000256" key="3">
    <source>
        <dbReference type="ARBA" id="ARBA00023125"/>
    </source>
</evidence>
<dbReference type="PROSITE" id="PS51898">
    <property type="entry name" value="TYR_RECOMBINASE"/>
    <property type="match status" value="1"/>
</dbReference>
<proteinExistence type="inferred from homology"/>
<gene>
    <name evidence="6" type="ORF">E2B99_09145</name>
</gene>
<dbReference type="InterPro" id="IPR010998">
    <property type="entry name" value="Integrase_recombinase_N"/>
</dbReference>
<dbReference type="GO" id="GO:0015074">
    <property type="term" value="P:DNA integration"/>
    <property type="evidence" value="ECO:0007669"/>
    <property type="project" value="UniProtKB-KW"/>
</dbReference>
<dbReference type="PANTHER" id="PTHR30629:SF2">
    <property type="entry name" value="PROPHAGE INTEGRASE INTS-RELATED"/>
    <property type="match status" value="1"/>
</dbReference>
<keyword evidence="7" id="KW-1185">Reference proteome</keyword>
<dbReference type="Gene3D" id="1.10.150.130">
    <property type="match status" value="1"/>
</dbReference>
<dbReference type="CDD" id="cd00801">
    <property type="entry name" value="INT_P4_C"/>
    <property type="match status" value="1"/>
</dbReference>
<dbReference type="OrthoDB" id="9795573at2"/>
<dbReference type="EMBL" id="SNTY01000036">
    <property type="protein sequence ID" value="TEU25526.1"/>
    <property type="molecule type" value="Genomic_DNA"/>
</dbReference>
<dbReference type="Pfam" id="PF22022">
    <property type="entry name" value="Phage_int_M"/>
    <property type="match status" value="1"/>
</dbReference>
<sequence>MTAASKDQSFNSDREINALKASDKRYTVKDKSRRGLFIEVKESGLKSWHYRYTIDGKQERIVLGQYPDLKLKDARELRDAAALLVAKGISPQQEKRSRREKKAAGETVKEFGDKYYQGVISKDRANPITMKRLLDNDIYPLIGDKRLTDITQADAVAVIWRKKDQGYDAAANQVRGLLKRMFDYAVTKNLMTFNPVLSIPSRHVFKYVERDRALSLNEIREFYTALLDSRVYRPRKLALLLSLLTLLRKSEMLNAKWEHIDFEQRIWHIPVTKNTTGGKNSRPMMVFMSDQVIEIFKELKTIAGNEPYVFVGRQSGTRIAHNVLNSAQKTALALTNVPHFTIHDLRRTASTLMNEKGFHADAIEACLNHTTKGMRGVYNKAVYADIRTAMMQEWSNYVHSIIYEPNLIFFNAGQQRIA</sequence>
<evidence type="ECO:0000256" key="4">
    <source>
        <dbReference type="ARBA" id="ARBA00023172"/>
    </source>
</evidence>
<dbReference type="InterPro" id="IPR025166">
    <property type="entry name" value="Integrase_DNA_bind_dom"/>
</dbReference>
<dbReference type="GO" id="GO:0003677">
    <property type="term" value="F:DNA binding"/>
    <property type="evidence" value="ECO:0007669"/>
    <property type="project" value="UniProtKB-KW"/>
</dbReference>
<dbReference type="RefSeq" id="WP_134244676.1">
    <property type="nucleotide sequence ID" value="NZ_SNTY01000036.1"/>
</dbReference>
<dbReference type="PANTHER" id="PTHR30629">
    <property type="entry name" value="PROPHAGE INTEGRASE"/>
    <property type="match status" value="1"/>
</dbReference>